<dbReference type="EMBL" id="JACRSP010000007">
    <property type="protein sequence ID" value="MBC8537302.1"/>
    <property type="molecule type" value="Genomic_DNA"/>
</dbReference>
<dbReference type="Proteomes" id="UP000620366">
    <property type="component" value="Unassembled WGS sequence"/>
</dbReference>
<feature type="domain" description="IrrE N-terminal-like" evidence="2">
    <location>
        <begin position="58"/>
        <end position="136"/>
    </location>
</feature>
<name>A0A926HRD9_9FIRM</name>
<dbReference type="Pfam" id="PF06114">
    <property type="entry name" value="Peptidase_M78"/>
    <property type="match status" value="1"/>
</dbReference>
<keyword evidence="1" id="KW-0472">Membrane</keyword>
<sequence length="289" mass="32286">MICIIRLANQFILRENITNLFFTPKSLRELTDRLGYSLLSYTEGQEIIEHQSLQSYTEKKAFTVFVGDARIILYQDNLSFSEKVFVILHEIGHIELEHTYFGILGKSEDSAQSDAQEQEADAFAYQVMAPLSFLRRRGVSDTEQIKELTMLSGDRAAHVLALLHDSTIRDSNDALVARRISRAMPRVKKRCSAAIIFAVILALPALYGIISFVGTFAGADEALPTQINSPDLPDSVQSVSVTETYYVTAQGEKYHRAGCRYLKNSTPIPVTGDELQYYAPCKICFPNGG</sequence>
<keyword evidence="1" id="KW-1133">Transmembrane helix</keyword>
<reference evidence="3" key="1">
    <citation type="submission" date="2020-08" db="EMBL/GenBank/DDBJ databases">
        <title>Genome public.</title>
        <authorList>
            <person name="Liu C."/>
            <person name="Sun Q."/>
        </authorList>
    </citation>
    <scope>NUCLEOTIDE SEQUENCE</scope>
    <source>
        <strain evidence="3">BX7</strain>
    </source>
</reference>
<dbReference type="InterPro" id="IPR010359">
    <property type="entry name" value="IrrE_HExxH"/>
</dbReference>
<comment type="caution">
    <text evidence="3">The sequence shown here is derived from an EMBL/GenBank/DDBJ whole genome shotgun (WGS) entry which is preliminary data.</text>
</comment>
<dbReference type="RefSeq" id="WP_249301853.1">
    <property type="nucleotide sequence ID" value="NZ_JACRSP010000007.1"/>
</dbReference>
<dbReference type="AlphaFoldDB" id="A0A926HRD9"/>
<evidence type="ECO:0000256" key="1">
    <source>
        <dbReference type="SAM" id="Phobius"/>
    </source>
</evidence>
<evidence type="ECO:0000259" key="2">
    <source>
        <dbReference type="Pfam" id="PF06114"/>
    </source>
</evidence>
<protein>
    <submittedName>
        <fullName evidence="3">ImmA/IrrE family metallo-endopeptidase</fullName>
    </submittedName>
</protein>
<dbReference type="Gene3D" id="1.10.10.2910">
    <property type="match status" value="1"/>
</dbReference>
<keyword evidence="1" id="KW-0812">Transmembrane</keyword>
<feature type="transmembrane region" description="Helical" evidence="1">
    <location>
        <begin position="191"/>
        <end position="219"/>
    </location>
</feature>
<evidence type="ECO:0000313" key="3">
    <source>
        <dbReference type="EMBL" id="MBC8537302.1"/>
    </source>
</evidence>
<proteinExistence type="predicted"/>
<gene>
    <name evidence="3" type="ORF">H8695_11440</name>
</gene>
<evidence type="ECO:0000313" key="4">
    <source>
        <dbReference type="Proteomes" id="UP000620366"/>
    </source>
</evidence>
<keyword evidence="4" id="KW-1185">Reference proteome</keyword>
<organism evidence="3 4">
    <name type="scientific">Feifania hominis</name>
    <dbReference type="NCBI Taxonomy" id="2763660"/>
    <lineage>
        <taxon>Bacteria</taxon>
        <taxon>Bacillati</taxon>
        <taxon>Bacillota</taxon>
        <taxon>Clostridia</taxon>
        <taxon>Eubacteriales</taxon>
        <taxon>Feifaniaceae</taxon>
        <taxon>Feifania</taxon>
    </lineage>
</organism>
<accession>A0A926HRD9</accession>